<evidence type="ECO:0000256" key="5">
    <source>
        <dbReference type="HAMAP-Rule" id="MF_01080"/>
    </source>
</evidence>
<comment type="similarity">
    <text evidence="2 5">Belongs to the pseudouridine synthase TruB family. Type 1 subfamily.</text>
</comment>
<gene>
    <name evidence="5" type="primary">truB</name>
    <name evidence="8" type="ORF">Bandiella_01138</name>
</gene>
<dbReference type="InterPro" id="IPR014780">
    <property type="entry name" value="tRNA_psdUridine_synth_TruB"/>
</dbReference>
<feature type="domain" description="tRNA pseudouridylate synthase B C-terminal" evidence="7">
    <location>
        <begin position="170"/>
        <end position="232"/>
    </location>
</feature>
<dbReference type="EMBL" id="CP110820">
    <property type="protein sequence ID" value="WPX96999.1"/>
    <property type="molecule type" value="Genomic_DNA"/>
</dbReference>
<organism evidence="8 9">
    <name type="scientific">Candidatus Bandiella euplotis</name>
    <dbReference type="NCBI Taxonomy" id="1664265"/>
    <lineage>
        <taxon>Bacteria</taxon>
        <taxon>Pseudomonadati</taxon>
        <taxon>Pseudomonadota</taxon>
        <taxon>Alphaproteobacteria</taxon>
        <taxon>Rickettsiales</taxon>
        <taxon>Candidatus Midichloriaceae</taxon>
        <taxon>Candidatus Bandiella</taxon>
    </lineage>
</organism>
<dbReference type="Pfam" id="PF16198">
    <property type="entry name" value="TruB_C_2"/>
    <property type="match status" value="1"/>
</dbReference>
<dbReference type="PANTHER" id="PTHR13767">
    <property type="entry name" value="TRNA-PSEUDOURIDINE SYNTHASE"/>
    <property type="match status" value="1"/>
</dbReference>
<reference evidence="8 9" key="1">
    <citation type="submission" date="2022-11" db="EMBL/GenBank/DDBJ databases">
        <title>Host association and intracellularity evolved multiple times independently in the Rickettsiales.</title>
        <authorList>
            <person name="Castelli M."/>
            <person name="Nardi T."/>
            <person name="Gammuto L."/>
            <person name="Bellinzona G."/>
            <person name="Sabaneyeva E."/>
            <person name="Potekhin A."/>
            <person name="Serra V."/>
            <person name="Petroni G."/>
            <person name="Sassera D."/>
        </authorList>
    </citation>
    <scope>NUCLEOTIDE SEQUENCE [LARGE SCALE GENOMIC DNA]</scope>
    <source>
        <strain evidence="8 9">NDG2</strain>
    </source>
</reference>
<dbReference type="InterPro" id="IPR032819">
    <property type="entry name" value="TruB_C"/>
</dbReference>
<evidence type="ECO:0000313" key="8">
    <source>
        <dbReference type="EMBL" id="WPX96999.1"/>
    </source>
</evidence>
<keyword evidence="4 5" id="KW-0413">Isomerase</keyword>
<name>A0ABZ0ULI5_9RICK</name>
<proteinExistence type="inferred from homology"/>
<feature type="active site" description="Nucleophile" evidence="5">
    <location>
        <position position="37"/>
    </location>
</feature>
<protein>
    <recommendedName>
        <fullName evidence="5">tRNA pseudouridine synthase B</fullName>
        <ecNumber evidence="5">5.4.99.25</ecNumber>
    </recommendedName>
    <alternativeName>
        <fullName evidence="5">tRNA pseudouridine(55) synthase</fullName>
        <shortName evidence="5">Psi55 synthase</shortName>
    </alternativeName>
    <alternativeName>
        <fullName evidence="5">tRNA pseudouridylate synthase</fullName>
    </alternativeName>
    <alternativeName>
        <fullName evidence="5">tRNA-uridine isomerase</fullName>
    </alternativeName>
</protein>
<comment type="catalytic activity">
    <reaction evidence="1 5">
        <text>uridine(55) in tRNA = pseudouridine(55) in tRNA</text>
        <dbReference type="Rhea" id="RHEA:42532"/>
        <dbReference type="Rhea" id="RHEA-COMP:10101"/>
        <dbReference type="Rhea" id="RHEA-COMP:10102"/>
        <dbReference type="ChEBI" id="CHEBI:65314"/>
        <dbReference type="ChEBI" id="CHEBI:65315"/>
        <dbReference type="EC" id="5.4.99.25"/>
    </reaction>
</comment>
<comment type="function">
    <text evidence="5">Responsible for synthesis of pseudouridine from uracil-55 in the psi GC loop of transfer RNAs.</text>
</comment>
<evidence type="ECO:0000256" key="2">
    <source>
        <dbReference type="ARBA" id="ARBA00005642"/>
    </source>
</evidence>
<evidence type="ECO:0000256" key="3">
    <source>
        <dbReference type="ARBA" id="ARBA00022694"/>
    </source>
</evidence>
<dbReference type="CDD" id="cd02573">
    <property type="entry name" value="PseudoU_synth_EcTruB"/>
    <property type="match status" value="1"/>
</dbReference>
<evidence type="ECO:0000259" key="6">
    <source>
        <dbReference type="Pfam" id="PF01509"/>
    </source>
</evidence>
<dbReference type="Pfam" id="PF01509">
    <property type="entry name" value="TruB_N"/>
    <property type="match status" value="1"/>
</dbReference>
<evidence type="ECO:0000256" key="1">
    <source>
        <dbReference type="ARBA" id="ARBA00000385"/>
    </source>
</evidence>
<accession>A0ABZ0ULI5</accession>
<dbReference type="InterPro" id="IPR002501">
    <property type="entry name" value="PsdUridine_synth_N"/>
</dbReference>
<dbReference type="InterPro" id="IPR020103">
    <property type="entry name" value="PsdUridine_synth_cat_dom_sf"/>
</dbReference>
<feature type="domain" description="Pseudouridine synthase II N-terminal" evidence="6">
    <location>
        <begin position="24"/>
        <end position="169"/>
    </location>
</feature>
<keyword evidence="9" id="KW-1185">Reference proteome</keyword>
<sequence length="291" mass="32629">MDGWLLIDKPTNLSSFQTINRFKRILNTKVGHCGTLDPFASGFLLMAVGKATRLVEYAMALEKDYTFRVKWGISTDSDDLTGDVKETCSHIPTQKDIEEKLNDFIGKIEQVPPIFSAVKVNGRRAYDYARNGDDISLKPKLVTLKKFSVLAHNKNETSFHVVCGKGFYIRSLARDLAESLGTLAHVTTLRRNLSGIFQNKEMVSSEKEKDFLHPSEFYDYLSSRILPLDYVLDDIPVYNSEQACVSKLKNGQTIVCLDSFKSNSTVAAKSDGVLIALCTFLDGYLKPIKTF</sequence>
<dbReference type="EC" id="5.4.99.25" evidence="5"/>
<dbReference type="Proteomes" id="UP001327219">
    <property type="component" value="Chromosome"/>
</dbReference>
<keyword evidence="3 5" id="KW-0819">tRNA processing</keyword>
<evidence type="ECO:0000259" key="7">
    <source>
        <dbReference type="Pfam" id="PF16198"/>
    </source>
</evidence>
<dbReference type="RefSeq" id="WP_323732654.1">
    <property type="nucleotide sequence ID" value="NZ_CP110820.1"/>
</dbReference>
<dbReference type="SUPFAM" id="SSF55120">
    <property type="entry name" value="Pseudouridine synthase"/>
    <property type="match status" value="1"/>
</dbReference>
<dbReference type="NCBIfam" id="TIGR00431">
    <property type="entry name" value="TruB"/>
    <property type="match status" value="1"/>
</dbReference>
<dbReference type="PANTHER" id="PTHR13767:SF2">
    <property type="entry name" value="PSEUDOURIDYLATE SYNTHASE TRUB1"/>
    <property type="match status" value="1"/>
</dbReference>
<dbReference type="Gene3D" id="3.30.2350.10">
    <property type="entry name" value="Pseudouridine synthase"/>
    <property type="match status" value="1"/>
</dbReference>
<dbReference type="HAMAP" id="MF_01080">
    <property type="entry name" value="TruB_bact"/>
    <property type="match status" value="1"/>
</dbReference>
<evidence type="ECO:0000313" key="9">
    <source>
        <dbReference type="Proteomes" id="UP001327219"/>
    </source>
</evidence>
<evidence type="ECO:0000256" key="4">
    <source>
        <dbReference type="ARBA" id="ARBA00023235"/>
    </source>
</evidence>